<dbReference type="Proteomes" id="UP000748308">
    <property type="component" value="Unassembled WGS sequence"/>
</dbReference>
<feature type="transmembrane region" description="Helical" evidence="7">
    <location>
        <begin position="96"/>
        <end position="117"/>
    </location>
</feature>
<dbReference type="GO" id="GO:0043190">
    <property type="term" value="C:ATP-binding cassette (ABC) transporter complex"/>
    <property type="evidence" value="ECO:0007669"/>
    <property type="project" value="InterPro"/>
</dbReference>
<feature type="transmembrane region" description="Helical" evidence="7">
    <location>
        <begin position="124"/>
        <end position="145"/>
    </location>
</feature>
<evidence type="ECO:0000256" key="5">
    <source>
        <dbReference type="ARBA" id="ARBA00023136"/>
    </source>
</evidence>
<comment type="similarity">
    <text evidence="2 6">Belongs to the ABC-3 integral membrane protein family.</text>
</comment>
<evidence type="ECO:0000256" key="2">
    <source>
        <dbReference type="ARBA" id="ARBA00008034"/>
    </source>
</evidence>
<dbReference type="EMBL" id="VGIY01000560">
    <property type="protein sequence ID" value="MBM3318950.1"/>
    <property type="molecule type" value="Genomic_DNA"/>
</dbReference>
<proteinExistence type="inferred from homology"/>
<feature type="transmembrane region" description="Helical" evidence="7">
    <location>
        <begin position="151"/>
        <end position="168"/>
    </location>
</feature>
<dbReference type="SUPFAM" id="SSF81345">
    <property type="entry name" value="ABC transporter involved in vitamin B12 uptake, BtuC"/>
    <property type="match status" value="1"/>
</dbReference>
<dbReference type="Gene3D" id="1.10.3470.10">
    <property type="entry name" value="ABC transporter involved in vitamin B12 uptake, BtuC"/>
    <property type="match status" value="1"/>
</dbReference>
<dbReference type="PANTHER" id="PTHR30477:SF13">
    <property type="entry name" value="IRON TRANSPORT SYSTEM MEMBRANE PROTEIN HI_0360-RELATED"/>
    <property type="match status" value="1"/>
</dbReference>
<feature type="transmembrane region" description="Helical" evidence="7">
    <location>
        <begin position="67"/>
        <end position="90"/>
    </location>
</feature>
<comment type="caution">
    <text evidence="8">The sequence shown here is derived from an EMBL/GenBank/DDBJ whole genome shotgun (WGS) entry which is preliminary data.</text>
</comment>
<dbReference type="AlphaFoldDB" id="A0A937XBD8"/>
<evidence type="ECO:0000256" key="3">
    <source>
        <dbReference type="ARBA" id="ARBA00022692"/>
    </source>
</evidence>
<keyword evidence="4 7" id="KW-1133">Transmembrane helix</keyword>
<reference evidence="8" key="1">
    <citation type="submission" date="2019-03" db="EMBL/GenBank/DDBJ databases">
        <title>Lake Tanganyika Metagenome-Assembled Genomes (MAGs).</title>
        <authorList>
            <person name="Tran P."/>
        </authorList>
    </citation>
    <scope>NUCLEOTIDE SEQUENCE</scope>
    <source>
        <strain evidence="8">M_DeepCast_400m_m2_100</strain>
    </source>
</reference>
<dbReference type="GO" id="GO:0010043">
    <property type="term" value="P:response to zinc ion"/>
    <property type="evidence" value="ECO:0007669"/>
    <property type="project" value="TreeGrafter"/>
</dbReference>
<sequence length="171" mass="17677">EWARRLAARPDGGTIAYAPSFHDLLFGNILGISRAEVWLAVAVSAAVLLWVALVFRGLVFYAADEEAALAFGLPVGFIHYGLLAALGLVVVVAMRLLGVILVSGLLILPGVLAGLWARRIVASLAVAVAAALFSILAGLAASMALQVVSTGPVIVIVLALLCAASGLVRRR</sequence>
<dbReference type="Pfam" id="PF00950">
    <property type="entry name" value="ABC-3"/>
    <property type="match status" value="1"/>
</dbReference>
<evidence type="ECO:0000256" key="4">
    <source>
        <dbReference type="ARBA" id="ARBA00022989"/>
    </source>
</evidence>
<protein>
    <submittedName>
        <fullName evidence="8">Metal ABC transporter permease</fullName>
    </submittedName>
</protein>
<accession>A0A937XBD8</accession>
<dbReference type="PANTHER" id="PTHR30477">
    <property type="entry name" value="ABC-TRANSPORTER METAL-BINDING PROTEIN"/>
    <property type="match status" value="1"/>
</dbReference>
<name>A0A937XBD8_UNCEI</name>
<dbReference type="GO" id="GO:0055085">
    <property type="term" value="P:transmembrane transport"/>
    <property type="evidence" value="ECO:0007669"/>
    <property type="project" value="InterPro"/>
</dbReference>
<gene>
    <name evidence="8" type="ORF">FJY75_13965</name>
</gene>
<evidence type="ECO:0000256" key="7">
    <source>
        <dbReference type="SAM" id="Phobius"/>
    </source>
</evidence>
<keyword evidence="3 6" id="KW-0812">Transmembrane</keyword>
<organism evidence="8 9">
    <name type="scientific">Eiseniibacteriota bacterium</name>
    <dbReference type="NCBI Taxonomy" id="2212470"/>
    <lineage>
        <taxon>Bacteria</taxon>
        <taxon>Candidatus Eiseniibacteriota</taxon>
    </lineage>
</organism>
<evidence type="ECO:0000313" key="9">
    <source>
        <dbReference type="Proteomes" id="UP000748308"/>
    </source>
</evidence>
<dbReference type="InterPro" id="IPR037294">
    <property type="entry name" value="ABC_BtuC-like"/>
</dbReference>
<keyword evidence="5 7" id="KW-0472">Membrane</keyword>
<feature type="transmembrane region" description="Helical" evidence="7">
    <location>
        <begin position="37"/>
        <end position="55"/>
    </location>
</feature>
<evidence type="ECO:0000313" key="8">
    <source>
        <dbReference type="EMBL" id="MBM3318950.1"/>
    </source>
</evidence>
<evidence type="ECO:0000256" key="1">
    <source>
        <dbReference type="ARBA" id="ARBA00004141"/>
    </source>
</evidence>
<evidence type="ECO:0000256" key="6">
    <source>
        <dbReference type="RuleBase" id="RU003943"/>
    </source>
</evidence>
<dbReference type="InterPro" id="IPR001626">
    <property type="entry name" value="ABC_TroCD"/>
</dbReference>
<keyword evidence="6" id="KW-0813">Transport</keyword>
<feature type="non-terminal residue" evidence="8">
    <location>
        <position position="1"/>
    </location>
</feature>
<comment type="subcellular location">
    <subcellularLocation>
        <location evidence="6">Cell membrane</location>
        <topology evidence="6">Multi-pass membrane protein</topology>
    </subcellularLocation>
    <subcellularLocation>
        <location evidence="1">Membrane</location>
        <topology evidence="1">Multi-pass membrane protein</topology>
    </subcellularLocation>
</comment>